<evidence type="ECO:0000313" key="3">
    <source>
        <dbReference type="EMBL" id="HJB12646.1"/>
    </source>
</evidence>
<dbReference type="CDD" id="cd00118">
    <property type="entry name" value="LysM"/>
    <property type="match status" value="1"/>
</dbReference>
<protein>
    <submittedName>
        <fullName evidence="3">LysM peptidoglycan-binding domain-containing protein</fullName>
    </submittedName>
</protein>
<dbReference type="PANTHER" id="PTHR34700">
    <property type="entry name" value="POTASSIUM BINDING PROTEIN KBP"/>
    <property type="match status" value="1"/>
</dbReference>
<dbReference type="PANTHER" id="PTHR34700:SF4">
    <property type="entry name" value="PHAGE-LIKE ELEMENT PBSX PROTEIN XKDP"/>
    <property type="match status" value="1"/>
</dbReference>
<dbReference type="Gene3D" id="3.10.350.10">
    <property type="entry name" value="LysM domain"/>
    <property type="match status" value="1"/>
</dbReference>
<comment type="caution">
    <text evidence="3">The sequence shown here is derived from an EMBL/GenBank/DDBJ whole genome shotgun (WGS) entry which is preliminary data.</text>
</comment>
<name>A0A9D2LI05_9FIRM</name>
<dbReference type="Proteomes" id="UP000823824">
    <property type="component" value="Unassembled WGS sequence"/>
</dbReference>
<reference evidence="3" key="2">
    <citation type="submission" date="2021-04" db="EMBL/GenBank/DDBJ databases">
        <authorList>
            <person name="Gilroy R."/>
        </authorList>
    </citation>
    <scope>NUCLEOTIDE SEQUENCE</scope>
    <source>
        <strain evidence="3">ChiBcec18-1249</strain>
    </source>
</reference>
<evidence type="ECO:0000259" key="2">
    <source>
        <dbReference type="PROSITE" id="PS51782"/>
    </source>
</evidence>
<dbReference type="InterPro" id="IPR036779">
    <property type="entry name" value="LysM_dom_sf"/>
</dbReference>
<accession>A0A9D2LI05</accession>
<dbReference type="InterPro" id="IPR052196">
    <property type="entry name" value="Bact_Kbp"/>
</dbReference>
<dbReference type="SUPFAM" id="SSF54106">
    <property type="entry name" value="LysM domain"/>
    <property type="match status" value="1"/>
</dbReference>
<proteinExistence type="predicted"/>
<dbReference type="EMBL" id="DWZJ01000022">
    <property type="protein sequence ID" value="HJB12646.1"/>
    <property type="molecule type" value="Genomic_DNA"/>
</dbReference>
<sequence length="104" mass="11384">MLDAGLTADEISALKANLAQDYTAEVETPVEEPAEETPEEETPAEEPASQARTYTVEAGDCLWNIAYEVYGTGTRWTVIYEANRDTIRDPGMIYIGQVLTIPAA</sequence>
<organism evidence="3 4">
    <name type="scientific">Candidatus Oscillibacter excrementigallinarum</name>
    <dbReference type="NCBI Taxonomy" id="2838716"/>
    <lineage>
        <taxon>Bacteria</taxon>
        <taxon>Bacillati</taxon>
        <taxon>Bacillota</taxon>
        <taxon>Clostridia</taxon>
        <taxon>Eubacteriales</taxon>
        <taxon>Oscillospiraceae</taxon>
        <taxon>Oscillibacter</taxon>
    </lineage>
</organism>
<feature type="region of interest" description="Disordered" evidence="1">
    <location>
        <begin position="22"/>
        <end position="53"/>
    </location>
</feature>
<evidence type="ECO:0000313" key="4">
    <source>
        <dbReference type="Proteomes" id="UP000823824"/>
    </source>
</evidence>
<dbReference type="PROSITE" id="PS51782">
    <property type="entry name" value="LYSM"/>
    <property type="match status" value="1"/>
</dbReference>
<dbReference type="Pfam" id="PF01476">
    <property type="entry name" value="LysM"/>
    <property type="match status" value="1"/>
</dbReference>
<reference evidence="3" key="1">
    <citation type="journal article" date="2021" name="PeerJ">
        <title>Extensive microbial diversity within the chicken gut microbiome revealed by metagenomics and culture.</title>
        <authorList>
            <person name="Gilroy R."/>
            <person name="Ravi A."/>
            <person name="Getino M."/>
            <person name="Pursley I."/>
            <person name="Horton D.L."/>
            <person name="Alikhan N.F."/>
            <person name="Baker D."/>
            <person name="Gharbi K."/>
            <person name="Hall N."/>
            <person name="Watson M."/>
            <person name="Adriaenssens E.M."/>
            <person name="Foster-Nyarko E."/>
            <person name="Jarju S."/>
            <person name="Secka A."/>
            <person name="Antonio M."/>
            <person name="Oren A."/>
            <person name="Chaudhuri R.R."/>
            <person name="La Ragione R."/>
            <person name="Hildebrand F."/>
            <person name="Pallen M.J."/>
        </authorList>
    </citation>
    <scope>NUCLEOTIDE SEQUENCE</scope>
    <source>
        <strain evidence="3">ChiBcec18-1249</strain>
    </source>
</reference>
<evidence type="ECO:0000256" key="1">
    <source>
        <dbReference type="SAM" id="MobiDB-lite"/>
    </source>
</evidence>
<feature type="compositionally biased region" description="Acidic residues" evidence="1">
    <location>
        <begin position="28"/>
        <end position="44"/>
    </location>
</feature>
<dbReference type="InterPro" id="IPR018392">
    <property type="entry name" value="LysM"/>
</dbReference>
<dbReference type="SMART" id="SM00257">
    <property type="entry name" value="LysM"/>
    <property type="match status" value="1"/>
</dbReference>
<dbReference type="AlphaFoldDB" id="A0A9D2LI05"/>
<feature type="domain" description="LysM" evidence="2">
    <location>
        <begin position="52"/>
        <end position="101"/>
    </location>
</feature>
<gene>
    <name evidence="3" type="ORF">H9787_02915</name>
</gene>